<dbReference type="UCSC" id="Y97E10B.10">
    <property type="organism name" value="c. elegans"/>
</dbReference>
<dbReference type="PANTHER" id="PTHR23021">
    <property type="entry name" value="SERPENTINE RECEPTOR, CLASS T"/>
    <property type="match status" value="1"/>
</dbReference>
<dbReference type="SUPFAM" id="SSF81321">
    <property type="entry name" value="Family A G protein-coupled receptor-like"/>
    <property type="match status" value="1"/>
</dbReference>
<feature type="transmembrane region" description="Helical" evidence="1">
    <location>
        <begin position="148"/>
        <end position="171"/>
    </location>
</feature>
<dbReference type="RefSeq" id="NP_505042.3">
    <property type="nucleotide sequence ID" value="NM_072641.4"/>
</dbReference>
<dbReference type="PaxDb" id="6239-Y97E10B.10"/>
<dbReference type="Gene3D" id="1.20.1070.10">
    <property type="entry name" value="Rhodopsin 7-helix transmembrane proteins"/>
    <property type="match status" value="1"/>
</dbReference>
<dbReference type="CTD" id="190824"/>
<gene>
    <name evidence="2 4" type="primary">srt-53</name>
    <name evidence="2" type="ORF">CELE_Y97E10B.10</name>
    <name evidence="4" type="ORF">Y97E10B.10</name>
</gene>
<dbReference type="Bgee" id="WBGene00022409">
    <property type="expression patterns" value="Expressed in larva"/>
</dbReference>
<feature type="transmembrane region" description="Helical" evidence="1">
    <location>
        <begin position="69"/>
        <end position="92"/>
    </location>
</feature>
<feature type="transmembrane region" description="Helical" evidence="1">
    <location>
        <begin position="199"/>
        <end position="217"/>
    </location>
</feature>
<evidence type="ECO:0000256" key="1">
    <source>
        <dbReference type="SAM" id="Phobius"/>
    </source>
</evidence>
<dbReference type="OrthoDB" id="5873245at2759"/>
<keyword evidence="3" id="KW-1185">Reference proteome</keyword>
<feature type="transmembrane region" description="Helical" evidence="1">
    <location>
        <begin position="39"/>
        <end position="57"/>
    </location>
</feature>
<dbReference type="SMR" id="Q965R2"/>
<keyword evidence="1" id="KW-0812">Transmembrane</keyword>
<dbReference type="Pfam" id="PF10321">
    <property type="entry name" value="7TM_GPCR_Srt"/>
    <property type="match status" value="1"/>
</dbReference>
<feature type="transmembrane region" description="Helical" evidence="1">
    <location>
        <begin position="104"/>
        <end position="127"/>
    </location>
</feature>
<dbReference type="GeneID" id="190824"/>
<dbReference type="Proteomes" id="UP000001940">
    <property type="component" value="Chromosome V"/>
</dbReference>
<accession>Q965R2</accession>
<keyword evidence="1" id="KW-0472">Membrane</keyword>
<protein>
    <submittedName>
        <fullName evidence="2">Serpentine Receptor, class T</fullName>
    </submittedName>
</protein>
<dbReference type="STRING" id="6239.Y97E10B.10.1"/>
<name>Q965R2_CAEEL</name>
<feature type="transmembrane region" description="Helical" evidence="1">
    <location>
        <begin position="238"/>
        <end position="262"/>
    </location>
</feature>
<evidence type="ECO:0000313" key="2">
    <source>
        <dbReference type="EMBL" id="CCD70066.1"/>
    </source>
</evidence>
<dbReference type="PhylomeDB" id="Q965R2"/>
<dbReference type="HOGENOM" id="CLU_053041_3_0_1"/>
<dbReference type="KEGG" id="cel:CELE_Y97E10B.10"/>
<dbReference type="AGR" id="WB:WBGene00022409"/>
<feature type="transmembrane region" description="Helical" evidence="1">
    <location>
        <begin position="274"/>
        <end position="290"/>
    </location>
</feature>
<keyword evidence="1" id="KW-1133">Transmembrane helix</keyword>
<dbReference type="InterPro" id="IPR019425">
    <property type="entry name" value="7TM_GPCR_serpentine_rcpt_Srt"/>
</dbReference>
<dbReference type="AlphaFoldDB" id="Q965R2"/>
<dbReference type="InParanoid" id="Q965R2"/>
<dbReference type="PANTHER" id="PTHR23021:SF22">
    <property type="entry name" value="SERPENTINE RECEPTOR, CLASS T"/>
    <property type="match status" value="1"/>
</dbReference>
<proteinExistence type="predicted"/>
<dbReference type="OMA" id="RILDMVC"/>
<dbReference type="eggNOG" id="ENOG502SNCU">
    <property type="taxonomic scope" value="Eukaryota"/>
</dbReference>
<sequence>MNKFLYYGNAESIPGYNCSDFKPVWPNPNINLYAGTLDIVYGIIVIMLYVPTVMVFYKQSHFQACFKIMFFLGLFDIGAILINSITTGFLQIHGASYCDFPNFIYISGSIGLGFWCSACLTCLVLALNRILDMVCPMMVKTYFRGMKTCAVLMAPVLYGLFFAFFTPPVIFSAEHQTWFFDPRTMKGHYQEYTNIPHTINNFSLVFLTSFLYMFFCFKVRRQFRKSFRPKRTARQRQIFLQAFLLCLIHLSASILYVVMQFIEVPKFLTIISQYLWQLAQGCPVIIYLIFNRKVRAALLVFVNPSSQENKSSNLIRKSGDRLIQLVPNQNHNVNTLGNITMTKNYESEYQVRLQLIREANNVEVKHQKINNYNNNNKKDPE</sequence>
<organism evidence="2 3">
    <name type="scientific">Caenorhabditis elegans</name>
    <dbReference type="NCBI Taxonomy" id="6239"/>
    <lineage>
        <taxon>Eukaryota</taxon>
        <taxon>Metazoa</taxon>
        <taxon>Ecdysozoa</taxon>
        <taxon>Nematoda</taxon>
        <taxon>Chromadorea</taxon>
        <taxon>Rhabditida</taxon>
        <taxon>Rhabditina</taxon>
        <taxon>Rhabditomorpha</taxon>
        <taxon>Rhabditoidea</taxon>
        <taxon>Rhabditidae</taxon>
        <taxon>Peloderinae</taxon>
        <taxon>Caenorhabditis</taxon>
    </lineage>
</organism>
<reference evidence="2 3" key="1">
    <citation type="journal article" date="1998" name="Science">
        <title>Genome sequence of the nematode C. elegans: a platform for investigating biology.</title>
        <authorList>
            <consortium name="The C. elegans sequencing consortium"/>
            <person name="Sulson J.E."/>
            <person name="Waterston R."/>
        </authorList>
    </citation>
    <scope>NUCLEOTIDE SEQUENCE [LARGE SCALE GENOMIC DNA]</scope>
    <source>
        <strain evidence="2 3">Bristol N2</strain>
    </source>
</reference>
<dbReference type="EMBL" id="BX284605">
    <property type="protein sequence ID" value="CCD70066.1"/>
    <property type="molecule type" value="Genomic_DNA"/>
</dbReference>
<keyword evidence="2" id="KW-0675">Receptor</keyword>
<dbReference type="WormBase" id="Y97E10B.10">
    <property type="protein sequence ID" value="CE44503"/>
    <property type="gene ID" value="WBGene00022409"/>
    <property type="gene designation" value="srt-53"/>
</dbReference>
<evidence type="ECO:0000313" key="4">
    <source>
        <dbReference type="WormBase" id="Y97E10B.10"/>
    </source>
</evidence>
<evidence type="ECO:0000313" key="3">
    <source>
        <dbReference type="Proteomes" id="UP000001940"/>
    </source>
</evidence>